<dbReference type="EMBL" id="JBHSKD010000002">
    <property type="protein sequence ID" value="MFC5175287.1"/>
    <property type="molecule type" value="Genomic_DNA"/>
</dbReference>
<proteinExistence type="predicted"/>
<dbReference type="RefSeq" id="WP_378585807.1">
    <property type="nucleotide sequence ID" value="NZ_JBHSKD010000002.1"/>
</dbReference>
<dbReference type="Proteomes" id="UP001596087">
    <property type="component" value="Unassembled WGS sequence"/>
</dbReference>
<evidence type="ECO:0000313" key="2">
    <source>
        <dbReference type="EMBL" id="MFC5175287.1"/>
    </source>
</evidence>
<dbReference type="SUPFAM" id="SSF46785">
    <property type="entry name" value="Winged helix' DNA-binding domain"/>
    <property type="match status" value="1"/>
</dbReference>
<evidence type="ECO:0000313" key="3">
    <source>
        <dbReference type="Proteomes" id="UP001596087"/>
    </source>
</evidence>
<evidence type="ECO:0000259" key="1">
    <source>
        <dbReference type="PROSITE" id="PS50995"/>
    </source>
</evidence>
<protein>
    <submittedName>
        <fullName evidence="2">MarR family winged helix-turn-helix transcriptional regulator</fullName>
    </submittedName>
</protein>
<dbReference type="PROSITE" id="PS50995">
    <property type="entry name" value="HTH_MARR_2"/>
    <property type="match status" value="1"/>
</dbReference>
<comment type="caution">
    <text evidence="2">The sequence shown here is derived from an EMBL/GenBank/DDBJ whole genome shotgun (WGS) entry which is preliminary data.</text>
</comment>
<dbReference type="SMART" id="SM00347">
    <property type="entry name" value="HTH_MARR"/>
    <property type="match status" value="1"/>
</dbReference>
<dbReference type="Gene3D" id="1.10.10.10">
    <property type="entry name" value="Winged helix-like DNA-binding domain superfamily/Winged helix DNA-binding domain"/>
    <property type="match status" value="1"/>
</dbReference>
<name>A0ABW0BE29_9ACTN</name>
<dbReference type="PANTHER" id="PTHR33164:SF99">
    <property type="entry name" value="MARR FAMILY REGULATORY PROTEIN"/>
    <property type="match status" value="1"/>
</dbReference>
<sequence>MTSRVDEPNLGLLLFIPYRAMESAVLDELRRHGHDMSVSQARVFQRIGAKGSRMNDLAGAAQVSKQTLTSIVDQLEQRGWVRRAPDPADARARVVTITDGGRALIELGRPVVEEMERSWERRLGPHRTAELRRALTDLREITDPYLAETD</sequence>
<accession>A0ABW0BE29</accession>
<gene>
    <name evidence="2" type="ORF">ACFPGP_01305</name>
</gene>
<dbReference type="InterPro" id="IPR000835">
    <property type="entry name" value="HTH_MarR-typ"/>
</dbReference>
<dbReference type="InterPro" id="IPR036388">
    <property type="entry name" value="WH-like_DNA-bd_sf"/>
</dbReference>
<dbReference type="InterPro" id="IPR039422">
    <property type="entry name" value="MarR/SlyA-like"/>
</dbReference>
<organism evidence="2 3">
    <name type="scientific">Nocardioides taihuensis</name>
    <dbReference type="NCBI Taxonomy" id="1835606"/>
    <lineage>
        <taxon>Bacteria</taxon>
        <taxon>Bacillati</taxon>
        <taxon>Actinomycetota</taxon>
        <taxon>Actinomycetes</taxon>
        <taxon>Propionibacteriales</taxon>
        <taxon>Nocardioidaceae</taxon>
        <taxon>Nocardioides</taxon>
    </lineage>
</organism>
<dbReference type="InterPro" id="IPR036390">
    <property type="entry name" value="WH_DNA-bd_sf"/>
</dbReference>
<keyword evidence="3" id="KW-1185">Reference proteome</keyword>
<dbReference type="Pfam" id="PF12802">
    <property type="entry name" value="MarR_2"/>
    <property type="match status" value="1"/>
</dbReference>
<feature type="domain" description="HTH marR-type" evidence="1">
    <location>
        <begin position="7"/>
        <end position="140"/>
    </location>
</feature>
<reference evidence="3" key="1">
    <citation type="journal article" date="2019" name="Int. J. Syst. Evol. Microbiol.">
        <title>The Global Catalogue of Microorganisms (GCM) 10K type strain sequencing project: providing services to taxonomists for standard genome sequencing and annotation.</title>
        <authorList>
            <consortium name="The Broad Institute Genomics Platform"/>
            <consortium name="The Broad Institute Genome Sequencing Center for Infectious Disease"/>
            <person name="Wu L."/>
            <person name="Ma J."/>
        </authorList>
    </citation>
    <scope>NUCLEOTIDE SEQUENCE [LARGE SCALE GENOMIC DNA]</scope>
    <source>
        <strain evidence="3">DFY41</strain>
    </source>
</reference>
<dbReference type="PRINTS" id="PR00598">
    <property type="entry name" value="HTHMARR"/>
</dbReference>
<dbReference type="PANTHER" id="PTHR33164">
    <property type="entry name" value="TRANSCRIPTIONAL REGULATOR, MARR FAMILY"/>
    <property type="match status" value="1"/>
</dbReference>